<feature type="compositionally biased region" description="Polar residues" evidence="1">
    <location>
        <begin position="8"/>
        <end position="29"/>
    </location>
</feature>
<organism evidence="2 3">
    <name type="scientific">Rotaria magnacalcarata</name>
    <dbReference type="NCBI Taxonomy" id="392030"/>
    <lineage>
        <taxon>Eukaryota</taxon>
        <taxon>Metazoa</taxon>
        <taxon>Spiralia</taxon>
        <taxon>Gnathifera</taxon>
        <taxon>Rotifera</taxon>
        <taxon>Eurotatoria</taxon>
        <taxon>Bdelloidea</taxon>
        <taxon>Philodinida</taxon>
        <taxon>Philodinidae</taxon>
        <taxon>Rotaria</taxon>
    </lineage>
</organism>
<proteinExistence type="predicted"/>
<accession>A0A8S3G0Y0</accession>
<evidence type="ECO:0000256" key="1">
    <source>
        <dbReference type="SAM" id="MobiDB-lite"/>
    </source>
</evidence>
<evidence type="ECO:0000313" key="2">
    <source>
        <dbReference type="EMBL" id="CAF5148424.1"/>
    </source>
</evidence>
<feature type="region of interest" description="Disordered" evidence="1">
    <location>
        <begin position="1"/>
        <end position="37"/>
    </location>
</feature>
<dbReference type="Proteomes" id="UP000681967">
    <property type="component" value="Unassembled WGS sequence"/>
</dbReference>
<feature type="non-terminal residue" evidence="2">
    <location>
        <position position="1"/>
    </location>
</feature>
<comment type="caution">
    <text evidence="2">The sequence shown here is derived from an EMBL/GenBank/DDBJ whole genome shotgun (WGS) entry which is preliminary data.</text>
</comment>
<evidence type="ECO:0000313" key="3">
    <source>
        <dbReference type="Proteomes" id="UP000681967"/>
    </source>
</evidence>
<gene>
    <name evidence="2" type="ORF">BYL167_LOCUS71740</name>
</gene>
<sequence length="37" mass="4167">TRILLKNVKSSGYGQIQSPTPKRSLSTFGTPERSFRK</sequence>
<reference evidence="2" key="1">
    <citation type="submission" date="2021-02" db="EMBL/GenBank/DDBJ databases">
        <authorList>
            <person name="Nowell W R."/>
        </authorList>
    </citation>
    <scope>NUCLEOTIDE SEQUENCE</scope>
</reference>
<dbReference type="EMBL" id="CAJOBH010256251">
    <property type="protein sequence ID" value="CAF5148424.1"/>
    <property type="molecule type" value="Genomic_DNA"/>
</dbReference>
<name>A0A8S3G0Y0_9BILA</name>
<dbReference type="AlphaFoldDB" id="A0A8S3G0Y0"/>
<protein>
    <submittedName>
        <fullName evidence="2">Uncharacterized protein</fullName>
    </submittedName>
</protein>